<organism evidence="2 3">
    <name type="scientific">Candidatus Scatomorpha merdipullorum</name>
    <dbReference type="NCBI Taxonomy" id="2840927"/>
    <lineage>
        <taxon>Bacteria</taxon>
        <taxon>Bacillati</taxon>
        <taxon>Bacillota</taxon>
        <taxon>Clostridia</taxon>
        <taxon>Eubacteriales</taxon>
        <taxon>Candidatus Scatomorpha</taxon>
    </lineage>
</organism>
<keyword evidence="2" id="KW-0808">Transferase</keyword>
<dbReference type="EC" id="2.7.1.25" evidence="2"/>
<keyword evidence="2" id="KW-0418">Kinase</keyword>
<dbReference type="PANTHER" id="PTHR10285">
    <property type="entry name" value="URIDINE KINASE"/>
    <property type="match status" value="1"/>
</dbReference>
<dbReference type="SUPFAM" id="SSF52540">
    <property type="entry name" value="P-loop containing nucleoside triphosphate hydrolases"/>
    <property type="match status" value="1"/>
</dbReference>
<name>A0A9D1FFC3_9FIRM</name>
<feature type="domain" description="Phosphoribulokinase/uridine kinase" evidence="1">
    <location>
        <begin position="49"/>
        <end position="244"/>
    </location>
</feature>
<dbReference type="Proteomes" id="UP000824001">
    <property type="component" value="Unassembled WGS sequence"/>
</dbReference>
<reference evidence="2" key="2">
    <citation type="journal article" date="2021" name="PeerJ">
        <title>Extensive microbial diversity within the chicken gut microbiome revealed by metagenomics and culture.</title>
        <authorList>
            <person name="Gilroy R."/>
            <person name="Ravi A."/>
            <person name="Getino M."/>
            <person name="Pursley I."/>
            <person name="Horton D.L."/>
            <person name="Alikhan N.F."/>
            <person name="Baker D."/>
            <person name="Gharbi K."/>
            <person name="Hall N."/>
            <person name="Watson M."/>
            <person name="Adriaenssens E.M."/>
            <person name="Foster-Nyarko E."/>
            <person name="Jarju S."/>
            <person name="Secka A."/>
            <person name="Antonio M."/>
            <person name="Oren A."/>
            <person name="Chaudhuri R.R."/>
            <person name="La Ragione R."/>
            <person name="Hildebrand F."/>
            <person name="Pallen M.J."/>
        </authorList>
    </citation>
    <scope>NUCLEOTIDE SEQUENCE</scope>
    <source>
        <strain evidence="2">ChiHjej10B9-9673</strain>
    </source>
</reference>
<sequence length="311" mass="35398">MAFDLNEINYRTVADPAAFVAECDAEYNAKVARAADMISANRKRSPIVLLSGPSGSGKTTTAQKIEEELRRRGIRSYTISLDNYFRTVDPATAPRTADGSYDFESPRCLDMELLNEHFSALARGERIFVPKYEFARQMRVMEPSKSLKLRDDELAIFEGIHALNDEIAGRHPEAFKLYISARSNVEFNGKVVFKGTWIRLVRRTVRDKLFRAYDPARTLAMWANVRRGEKLYISPYKEKANLMLDTALPYELPVMNSVATELFSSIPEGIERYEELRRVLPAIQLFGHIDEKLVAPDSLVREFIGGGIYEQ</sequence>
<gene>
    <name evidence="2" type="ORF">IAC18_07050</name>
</gene>
<proteinExistence type="predicted"/>
<dbReference type="GO" id="GO:0005524">
    <property type="term" value="F:ATP binding"/>
    <property type="evidence" value="ECO:0007669"/>
    <property type="project" value="InterPro"/>
</dbReference>
<protein>
    <submittedName>
        <fullName evidence="2">Adenylyl-sulfate kinase</fullName>
        <ecNumber evidence="2">2.7.1.25</ecNumber>
    </submittedName>
</protein>
<dbReference type="InterPro" id="IPR027417">
    <property type="entry name" value="P-loop_NTPase"/>
</dbReference>
<dbReference type="CDD" id="cd02028">
    <property type="entry name" value="UMPK_like"/>
    <property type="match status" value="1"/>
</dbReference>
<dbReference type="AlphaFoldDB" id="A0A9D1FFC3"/>
<dbReference type="Pfam" id="PF00485">
    <property type="entry name" value="PRK"/>
    <property type="match status" value="1"/>
</dbReference>
<dbReference type="InterPro" id="IPR006083">
    <property type="entry name" value="PRK/URK"/>
</dbReference>
<evidence type="ECO:0000313" key="3">
    <source>
        <dbReference type="Proteomes" id="UP000824001"/>
    </source>
</evidence>
<evidence type="ECO:0000313" key="2">
    <source>
        <dbReference type="EMBL" id="HIS67306.1"/>
    </source>
</evidence>
<dbReference type="Gene3D" id="3.40.50.300">
    <property type="entry name" value="P-loop containing nucleotide triphosphate hydrolases"/>
    <property type="match status" value="1"/>
</dbReference>
<reference evidence="2" key="1">
    <citation type="submission" date="2020-10" db="EMBL/GenBank/DDBJ databases">
        <authorList>
            <person name="Gilroy R."/>
        </authorList>
    </citation>
    <scope>NUCLEOTIDE SEQUENCE</scope>
    <source>
        <strain evidence="2">ChiHjej10B9-9673</strain>
    </source>
</reference>
<accession>A0A9D1FFC3</accession>
<comment type="caution">
    <text evidence="2">The sequence shown here is derived from an EMBL/GenBank/DDBJ whole genome shotgun (WGS) entry which is preliminary data.</text>
</comment>
<evidence type="ECO:0000259" key="1">
    <source>
        <dbReference type="Pfam" id="PF00485"/>
    </source>
</evidence>
<dbReference type="PRINTS" id="PR00988">
    <property type="entry name" value="URIDINKINASE"/>
</dbReference>
<dbReference type="GO" id="GO:0004020">
    <property type="term" value="F:adenylylsulfate kinase activity"/>
    <property type="evidence" value="ECO:0007669"/>
    <property type="project" value="UniProtKB-EC"/>
</dbReference>
<dbReference type="EMBL" id="DVJK01000197">
    <property type="protein sequence ID" value="HIS67306.1"/>
    <property type="molecule type" value="Genomic_DNA"/>
</dbReference>